<dbReference type="SUPFAM" id="SSF52540">
    <property type="entry name" value="P-loop containing nucleoside triphosphate hydrolases"/>
    <property type="match status" value="1"/>
</dbReference>
<evidence type="ECO:0000256" key="9">
    <source>
        <dbReference type="SAM" id="Phobius"/>
    </source>
</evidence>
<dbReference type="Pfam" id="PF01061">
    <property type="entry name" value="ABC2_membrane"/>
    <property type="match status" value="1"/>
</dbReference>
<dbReference type="AlphaFoldDB" id="A0A507BJZ7"/>
<gene>
    <name evidence="11" type="ORF">SmJEL517_g05636</name>
</gene>
<dbReference type="InterPro" id="IPR003439">
    <property type="entry name" value="ABC_transporter-like_ATP-bd"/>
</dbReference>
<dbReference type="InterPro" id="IPR027417">
    <property type="entry name" value="P-loop_NTPase"/>
</dbReference>
<dbReference type="Pfam" id="PF00005">
    <property type="entry name" value="ABC_tran"/>
    <property type="match status" value="1"/>
</dbReference>
<evidence type="ECO:0000313" key="12">
    <source>
        <dbReference type="Proteomes" id="UP000319731"/>
    </source>
</evidence>
<feature type="transmembrane region" description="Helical" evidence="9">
    <location>
        <begin position="570"/>
        <end position="590"/>
    </location>
</feature>
<feature type="transmembrane region" description="Helical" evidence="9">
    <location>
        <begin position="650"/>
        <end position="674"/>
    </location>
</feature>
<evidence type="ECO:0000313" key="11">
    <source>
        <dbReference type="EMBL" id="TPX30860.1"/>
    </source>
</evidence>
<dbReference type="InterPro" id="IPR003593">
    <property type="entry name" value="AAA+_ATPase"/>
</dbReference>
<dbReference type="GeneID" id="42006859"/>
<dbReference type="CDD" id="cd03213">
    <property type="entry name" value="ABCG_EPDR"/>
    <property type="match status" value="1"/>
</dbReference>
<keyword evidence="6 9" id="KW-1133">Transmembrane helix</keyword>
<sequence length="764" mass="84642">MSPTPSSPTLPIKQSDGTSIPESPSDRPTSPISTTDGRSNNNIRPNQQLPQPTRKRTSETSAALLASRGIPVTTTPGVNRAGARTRSPILEGLLARGEITPAVFERLWNIERNASSPTPSHPQQIIASAPHDDGDLGTAPLTQTSLMDGQQSPTTMSQLAQSGPVGVARSQSVLRMSHPLEGKSAPKEKTWRAEDGIALEWRNLSYSIQRSRGKDKELILKDLCGEARPGEVVAILGGSGAGKTTLLNVLAGRVTSGTITGDIRSNNHRRDRHMWKRAVGYVEQDDLMDESLTVSELLTYVALLKLPDDMPLERKHQRVEEVINQMRLGDCKDTLIGDSVKRGISGGERKRVHIGMELMTSPMCMFFDEPTTGLDAFNAYHVIDTIREAADKGGRTMIMAIHQPRKEILEKFDRIILLSKGQLTFTGNVEDAITYFDNAGYPVPALTNPGDHFLDVSTPDSSTEARRLSSDGRIEKLSSHWRVNFNSKKFPPFATEPQPAEIKQPDSKGFFYNMFRYWRRWSILAERNLLLIRRDRQTTYIIIVQTVLVIFLFGWLFWQLGLDQKSINNRLGILFFLGLERFLTGLFRIVRILPSQRPLIVRERSKSLYTASEIYFSKLTTDIITIFLQHIVILTALYFMIGFQVVARKYGIYIGIGAVLALAGHSLGYLISAVAPSVEVGLVIATMLSSIYGMFAGNLIIPSDVPVWLRWIASGLGEATGRLIASKGGHVSIFDMNEELGPKIAQSIGGFWPGPVDVTKEVRR</sequence>
<dbReference type="GO" id="GO:0140359">
    <property type="term" value="F:ABC-type transporter activity"/>
    <property type="evidence" value="ECO:0007669"/>
    <property type="project" value="InterPro"/>
</dbReference>
<feature type="region of interest" description="Disordered" evidence="8">
    <location>
        <begin position="114"/>
        <end position="138"/>
    </location>
</feature>
<keyword evidence="12" id="KW-1185">Reference proteome</keyword>
<evidence type="ECO:0000256" key="3">
    <source>
        <dbReference type="ARBA" id="ARBA00022692"/>
    </source>
</evidence>
<dbReference type="GO" id="GO:0016887">
    <property type="term" value="F:ATP hydrolysis activity"/>
    <property type="evidence" value="ECO:0007669"/>
    <property type="project" value="InterPro"/>
</dbReference>
<dbReference type="GO" id="GO:0005524">
    <property type="term" value="F:ATP binding"/>
    <property type="evidence" value="ECO:0007669"/>
    <property type="project" value="UniProtKB-KW"/>
</dbReference>
<dbReference type="EMBL" id="QEAO01000054">
    <property type="protein sequence ID" value="TPX30860.1"/>
    <property type="molecule type" value="Genomic_DNA"/>
</dbReference>
<dbReference type="Proteomes" id="UP000319731">
    <property type="component" value="Unassembled WGS sequence"/>
</dbReference>
<evidence type="ECO:0000256" key="5">
    <source>
        <dbReference type="ARBA" id="ARBA00022840"/>
    </source>
</evidence>
<dbReference type="PROSITE" id="PS50893">
    <property type="entry name" value="ABC_TRANSPORTER_2"/>
    <property type="match status" value="1"/>
</dbReference>
<evidence type="ECO:0000256" key="7">
    <source>
        <dbReference type="ARBA" id="ARBA00023136"/>
    </source>
</evidence>
<reference evidence="11 12" key="1">
    <citation type="journal article" date="2019" name="Sci. Rep.">
        <title>Comparative genomics of chytrid fungi reveal insights into the obligate biotrophic and pathogenic lifestyle of Synchytrium endobioticum.</title>
        <authorList>
            <person name="van de Vossenberg B.T.L.H."/>
            <person name="Warris S."/>
            <person name="Nguyen H.D.T."/>
            <person name="van Gent-Pelzer M.P.E."/>
            <person name="Joly D.L."/>
            <person name="van de Geest H.C."/>
            <person name="Bonants P.J.M."/>
            <person name="Smith D.S."/>
            <person name="Levesque C.A."/>
            <person name="van der Lee T.A.J."/>
        </authorList>
    </citation>
    <scope>NUCLEOTIDE SEQUENCE [LARGE SCALE GENOMIC DNA]</scope>
    <source>
        <strain evidence="11 12">JEL517</strain>
    </source>
</reference>
<comment type="caution">
    <text evidence="11">The sequence shown here is derived from an EMBL/GenBank/DDBJ whole genome shotgun (WGS) entry which is preliminary data.</text>
</comment>
<dbReference type="Pfam" id="PF19055">
    <property type="entry name" value="ABC2_membrane_7"/>
    <property type="match status" value="1"/>
</dbReference>
<dbReference type="InterPro" id="IPR050352">
    <property type="entry name" value="ABCG_transporters"/>
</dbReference>
<evidence type="ECO:0000256" key="2">
    <source>
        <dbReference type="ARBA" id="ARBA00022448"/>
    </source>
</evidence>
<feature type="domain" description="ABC transporter" evidence="10">
    <location>
        <begin position="199"/>
        <end position="445"/>
    </location>
</feature>
<feature type="region of interest" description="Disordered" evidence="8">
    <location>
        <begin position="1"/>
        <end position="82"/>
    </location>
</feature>
<keyword evidence="5" id="KW-0067">ATP-binding</keyword>
<evidence type="ECO:0000256" key="1">
    <source>
        <dbReference type="ARBA" id="ARBA00004141"/>
    </source>
</evidence>
<feature type="compositionally biased region" description="Polar residues" evidence="8">
    <location>
        <begin position="114"/>
        <end position="126"/>
    </location>
</feature>
<proteinExistence type="predicted"/>
<evidence type="ECO:0000256" key="8">
    <source>
        <dbReference type="SAM" id="MobiDB-lite"/>
    </source>
</evidence>
<accession>A0A507BJZ7</accession>
<dbReference type="PANTHER" id="PTHR48041:SF122">
    <property type="entry name" value="ABC TRANSPORTER DOMAIN-CONTAINING PROTEIN"/>
    <property type="match status" value="1"/>
</dbReference>
<evidence type="ECO:0000256" key="6">
    <source>
        <dbReference type="ARBA" id="ARBA00022989"/>
    </source>
</evidence>
<keyword evidence="4" id="KW-0547">Nucleotide-binding</keyword>
<evidence type="ECO:0000259" key="10">
    <source>
        <dbReference type="PROSITE" id="PS50893"/>
    </source>
</evidence>
<keyword evidence="3 9" id="KW-0812">Transmembrane</keyword>
<organism evidence="11 12">
    <name type="scientific">Synchytrium microbalum</name>
    <dbReference type="NCBI Taxonomy" id="1806994"/>
    <lineage>
        <taxon>Eukaryota</taxon>
        <taxon>Fungi</taxon>
        <taxon>Fungi incertae sedis</taxon>
        <taxon>Chytridiomycota</taxon>
        <taxon>Chytridiomycota incertae sedis</taxon>
        <taxon>Chytridiomycetes</taxon>
        <taxon>Synchytriales</taxon>
        <taxon>Synchytriaceae</taxon>
        <taxon>Synchytrium</taxon>
    </lineage>
</organism>
<dbReference type="OrthoDB" id="66620at2759"/>
<feature type="transmembrane region" description="Helical" evidence="9">
    <location>
        <begin position="540"/>
        <end position="558"/>
    </location>
</feature>
<protein>
    <recommendedName>
        <fullName evidence="10">ABC transporter domain-containing protein</fullName>
    </recommendedName>
</protein>
<dbReference type="SMART" id="SM00382">
    <property type="entry name" value="AAA"/>
    <property type="match status" value="1"/>
</dbReference>
<keyword evidence="7 9" id="KW-0472">Membrane</keyword>
<name>A0A507BJZ7_9FUNG</name>
<feature type="transmembrane region" description="Helical" evidence="9">
    <location>
        <begin position="680"/>
        <end position="701"/>
    </location>
</feature>
<dbReference type="Gene3D" id="3.40.50.300">
    <property type="entry name" value="P-loop containing nucleotide triphosphate hydrolases"/>
    <property type="match status" value="1"/>
</dbReference>
<comment type="subcellular location">
    <subcellularLocation>
        <location evidence="1">Membrane</location>
        <topology evidence="1">Multi-pass membrane protein</topology>
    </subcellularLocation>
</comment>
<dbReference type="InterPro" id="IPR043926">
    <property type="entry name" value="ABCG_dom"/>
</dbReference>
<evidence type="ECO:0000256" key="4">
    <source>
        <dbReference type="ARBA" id="ARBA00022741"/>
    </source>
</evidence>
<dbReference type="InterPro" id="IPR013525">
    <property type="entry name" value="ABC2_TM"/>
</dbReference>
<feature type="transmembrane region" description="Helical" evidence="9">
    <location>
        <begin position="623"/>
        <end position="643"/>
    </location>
</feature>
<dbReference type="RefSeq" id="XP_031022420.1">
    <property type="nucleotide sequence ID" value="XM_031171562.1"/>
</dbReference>
<dbReference type="GO" id="GO:0016020">
    <property type="term" value="C:membrane"/>
    <property type="evidence" value="ECO:0007669"/>
    <property type="project" value="UniProtKB-SubCell"/>
</dbReference>
<dbReference type="STRING" id="1806994.A0A507BJZ7"/>
<keyword evidence="2" id="KW-0813">Transport</keyword>
<feature type="compositionally biased region" description="Polar residues" evidence="8">
    <location>
        <begin position="15"/>
        <end position="51"/>
    </location>
</feature>
<dbReference type="PANTHER" id="PTHR48041">
    <property type="entry name" value="ABC TRANSPORTER G FAMILY MEMBER 28"/>
    <property type="match status" value="1"/>
</dbReference>